<gene>
    <name evidence="1" type="ORF">E2C01_075488</name>
</gene>
<keyword evidence="2" id="KW-1185">Reference proteome</keyword>
<protein>
    <submittedName>
        <fullName evidence="1">Uncharacterized protein</fullName>
    </submittedName>
</protein>
<evidence type="ECO:0000313" key="2">
    <source>
        <dbReference type="Proteomes" id="UP000324222"/>
    </source>
</evidence>
<name>A0A5B7I680_PORTR</name>
<sequence>MPSLPSVPAVSHSCHYHTLQLVTITSACLYLLLQYSPIIETRVPRAVAMTVVLAVPQKITSEVAGAKT</sequence>
<accession>A0A5B7I680</accession>
<reference evidence="1 2" key="1">
    <citation type="submission" date="2019-05" db="EMBL/GenBank/DDBJ databases">
        <title>Another draft genome of Portunus trituberculatus and its Hox gene families provides insights of decapod evolution.</title>
        <authorList>
            <person name="Jeong J.-H."/>
            <person name="Song I."/>
            <person name="Kim S."/>
            <person name="Choi T."/>
            <person name="Kim D."/>
            <person name="Ryu S."/>
            <person name="Kim W."/>
        </authorList>
    </citation>
    <scope>NUCLEOTIDE SEQUENCE [LARGE SCALE GENOMIC DNA]</scope>
    <source>
        <tissue evidence="1">Muscle</tissue>
    </source>
</reference>
<proteinExistence type="predicted"/>
<evidence type="ECO:0000313" key="1">
    <source>
        <dbReference type="EMBL" id="MPC80891.1"/>
    </source>
</evidence>
<dbReference type="EMBL" id="VSRR010055311">
    <property type="protein sequence ID" value="MPC80891.1"/>
    <property type="molecule type" value="Genomic_DNA"/>
</dbReference>
<organism evidence="1 2">
    <name type="scientific">Portunus trituberculatus</name>
    <name type="common">Swimming crab</name>
    <name type="synonym">Neptunus trituberculatus</name>
    <dbReference type="NCBI Taxonomy" id="210409"/>
    <lineage>
        <taxon>Eukaryota</taxon>
        <taxon>Metazoa</taxon>
        <taxon>Ecdysozoa</taxon>
        <taxon>Arthropoda</taxon>
        <taxon>Crustacea</taxon>
        <taxon>Multicrustacea</taxon>
        <taxon>Malacostraca</taxon>
        <taxon>Eumalacostraca</taxon>
        <taxon>Eucarida</taxon>
        <taxon>Decapoda</taxon>
        <taxon>Pleocyemata</taxon>
        <taxon>Brachyura</taxon>
        <taxon>Eubrachyura</taxon>
        <taxon>Portunoidea</taxon>
        <taxon>Portunidae</taxon>
        <taxon>Portuninae</taxon>
        <taxon>Portunus</taxon>
    </lineage>
</organism>
<dbReference type="AlphaFoldDB" id="A0A5B7I680"/>
<dbReference type="Proteomes" id="UP000324222">
    <property type="component" value="Unassembled WGS sequence"/>
</dbReference>
<comment type="caution">
    <text evidence="1">The sequence shown here is derived from an EMBL/GenBank/DDBJ whole genome shotgun (WGS) entry which is preliminary data.</text>
</comment>